<organism evidence="6 7">
    <name type="scientific">Paracoccus yeei</name>
    <dbReference type="NCBI Taxonomy" id="147645"/>
    <lineage>
        <taxon>Bacteria</taxon>
        <taxon>Pseudomonadati</taxon>
        <taxon>Pseudomonadota</taxon>
        <taxon>Alphaproteobacteria</taxon>
        <taxon>Rhodobacterales</taxon>
        <taxon>Paracoccaceae</taxon>
        <taxon>Paracoccus</taxon>
    </lineage>
</organism>
<dbReference type="InterPro" id="IPR028082">
    <property type="entry name" value="Peripla_BP_I"/>
</dbReference>
<dbReference type="GO" id="GO:0000976">
    <property type="term" value="F:transcription cis-regulatory region binding"/>
    <property type="evidence" value="ECO:0007669"/>
    <property type="project" value="TreeGrafter"/>
</dbReference>
<dbReference type="Proteomes" id="UP000191257">
    <property type="component" value="Plasmid unnamed2"/>
</dbReference>
<keyword evidence="6" id="KW-0614">Plasmid</keyword>
<dbReference type="PROSITE" id="PS50932">
    <property type="entry name" value="HTH_LACI_2"/>
    <property type="match status" value="1"/>
</dbReference>
<dbReference type="InterPro" id="IPR046335">
    <property type="entry name" value="LacI/GalR-like_sensor"/>
</dbReference>
<dbReference type="EMBL" id="CP020440">
    <property type="protein sequence ID" value="ARC35120.1"/>
    <property type="molecule type" value="Genomic_DNA"/>
</dbReference>
<evidence type="ECO:0000256" key="2">
    <source>
        <dbReference type="ARBA" id="ARBA00023015"/>
    </source>
</evidence>
<evidence type="ECO:0000313" key="6">
    <source>
        <dbReference type="EMBL" id="ARC35120.1"/>
    </source>
</evidence>
<evidence type="ECO:0000256" key="1">
    <source>
        <dbReference type="ARBA" id="ARBA00022491"/>
    </source>
</evidence>
<dbReference type="SMART" id="SM00354">
    <property type="entry name" value="HTH_LACI"/>
    <property type="match status" value="1"/>
</dbReference>
<dbReference type="RefSeq" id="WP_080620130.1">
    <property type="nucleotide sequence ID" value="NZ_CAWMZI010000003.1"/>
</dbReference>
<dbReference type="Pfam" id="PF13377">
    <property type="entry name" value="Peripla_BP_3"/>
    <property type="match status" value="1"/>
</dbReference>
<evidence type="ECO:0000256" key="4">
    <source>
        <dbReference type="ARBA" id="ARBA00023163"/>
    </source>
</evidence>
<dbReference type="SUPFAM" id="SSF47413">
    <property type="entry name" value="lambda repressor-like DNA-binding domains"/>
    <property type="match status" value="1"/>
</dbReference>
<sequence length="334" mass="34809">MSKPTISDLARAAGVSVTTVSHAFSGRRHVDPDTRRRIQDLAAQMGYHPSSMARALRSGRTGTIALASSMPFAVAAGPSRLGFLMEIAASAAMSALSRDLALCLIPPHPTAQASSAAGFDGVILVEPMRDDPMVAHFEARNTPIVSIGTVPGRPDIPSVDIRSAETATLLLAHLADQGCRHIAALIGTSPRTSQIEGEAAYRAFVADHALPATLDHLDEAGGEEAGYRATLRLLGAEPGIDGIFAAIDAFASGAVRAAHDLGREIPAQLRIVTRYDGLRAKLSQPPLTAVDLHLPAVAEQAVQLLLSRIEGAGGRALAEVPELVPRRSSTASAG</sequence>
<gene>
    <name evidence="6" type="ORF">A6J80_01060</name>
</gene>
<keyword evidence="4" id="KW-0804">Transcription</keyword>
<dbReference type="KEGG" id="pye:A6J80_01060"/>
<keyword evidence="3 6" id="KW-0238">DNA-binding</keyword>
<dbReference type="CDD" id="cd01392">
    <property type="entry name" value="HTH_LacI"/>
    <property type="match status" value="1"/>
</dbReference>
<dbReference type="Gene3D" id="3.40.50.2300">
    <property type="match status" value="2"/>
</dbReference>
<feature type="domain" description="HTH lacI-type" evidence="5">
    <location>
        <begin position="4"/>
        <end position="58"/>
    </location>
</feature>
<keyword evidence="1" id="KW-0678">Repressor</keyword>
<proteinExistence type="predicted"/>
<evidence type="ECO:0000313" key="7">
    <source>
        <dbReference type="Proteomes" id="UP000191257"/>
    </source>
</evidence>
<protein>
    <submittedName>
        <fullName evidence="6">LacI family DNA-binding transcriptional regulator</fullName>
    </submittedName>
</protein>
<keyword evidence="7" id="KW-1185">Reference proteome</keyword>
<dbReference type="eggNOG" id="COG1609">
    <property type="taxonomic scope" value="Bacteria"/>
</dbReference>
<dbReference type="Pfam" id="PF00356">
    <property type="entry name" value="LacI"/>
    <property type="match status" value="1"/>
</dbReference>
<reference evidence="6" key="1">
    <citation type="submission" date="2017-12" db="EMBL/GenBank/DDBJ databases">
        <title>FDA dAtabase for Regulatory Grade micrObial Sequences (FDA-ARGOS): Supporting development and validation of Infectious Disease Dx tests.</title>
        <authorList>
            <person name="Campos J."/>
            <person name="Goldberg B."/>
            <person name="Tallon L."/>
            <person name="Sadzewicz L."/>
            <person name="Sengamalay N."/>
            <person name="Ott S."/>
            <person name="Godinez A."/>
            <person name="Nagaraj S."/>
            <person name="Vyas G."/>
            <person name="Aluvathingal J."/>
            <person name="Nadendla S."/>
            <person name="Geyer C."/>
            <person name="Nandy P."/>
            <person name="Hobson J."/>
            <person name="Sichtig H."/>
        </authorList>
    </citation>
    <scope>NUCLEOTIDE SEQUENCE</scope>
    <source>
        <strain evidence="6">FDAARGOS_252</strain>
        <plasmid evidence="6">unnamed2</plasmid>
    </source>
</reference>
<accession>A0A1V0GMS8</accession>
<evidence type="ECO:0000256" key="3">
    <source>
        <dbReference type="ARBA" id="ARBA00023125"/>
    </source>
</evidence>
<dbReference type="SUPFAM" id="SSF53822">
    <property type="entry name" value="Periplasmic binding protein-like I"/>
    <property type="match status" value="1"/>
</dbReference>
<dbReference type="InterPro" id="IPR010982">
    <property type="entry name" value="Lambda_DNA-bd_dom_sf"/>
</dbReference>
<dbReference type="GO" id="GO:0003700">
    <property type="term" value="F:DNA-binding transcription factor activity"/>
    <property type="evidence" value="ECO:0007669"/>
    <property type="project" value="TreeGrafter"/>
</dbReference>
<evidence type="ECO:0000259" key="5">
    <source>
        <dbReference type="PROSITE" id="PS50932"/>
    </source>
</evidence>
<dbReference type="PANTHER" id="PTHR30146:SF151">
    <property type="entry name" value="HTH-TYPE TRANSCRIPTIONAL REPRESSOR CYTR"/>
    <property type="match status" value="1"/>
</dbReference>
<name>A0A1V0GMS8_9RHOB</name>
<dbReference type="AlphaFoldDB" id="A0A1V0GMS8"/>
<keyword evidence="2" id="KW-0805">Transcription regulation</keyword>
<dbReference type="Gene3D" id="1.10.260.40">
    <property type="entry name" value="lambda repressor-like DNA-binding domains"/>
    <property type="match status" value="1"/>
</dbReference>
<dbReference type="PANTHER" id="PTHR30146">
    <property type="entry name" value="LACI-RELATED TRANSCRIPTIONAL REPRESSOR"/>
    <property type="match status" value="1"/>
</dbReference>
<dbReference type="InterPro" id="IPR000843">
    <property type="entry name" value="HTH_LacI"/>
</dbReference>
<geneLocation type="plasmid" evidence="6 7">
    <name>unnamed2</name>
</geneLocation>